<organism evidence="9 10">
    <name type="scientific">Pseudomonas putida</name>
    <name type="common">Arthrobacter siderocapsulatus</name>
    <dbReference type="NCBI Taxonomy" id="303"/>
    <lineage>
        <taxon>Bacteria</taxon>
        <taxon>Pseudomonadati</taxon>
        <taxon>Pseudomonadota</taxon>
        <taxon>Gammaproteobacteria</taxon>
        <taxon>Pseudomonadales</taxon>
        <taxon>Pseudomonadaceae</taxon>
        <taxon>Pseudomonas</taxon>
    </lineage>
</organism>
<feature type="transmembrane region" description="Helical" evidence="8">
    <location>
        <begin position="59"/>
        <end position="79"/>
    </location>
</feature>
<sequence>MSDYVLVLVSAALVNHLILQRSPLSRPQLHVVGACSALAVMLGLILLQDLIFILQWQDLQLFLLLPLLALQALGLPKLFGQLRPAWRVDNLPSLLLGNTLVLGLLLQLGTLGQWLPSLGWGLAGGLGFWLALALFDDLRQRTDNDDMPIALRGLPIELIGAGVMVMAFSGFNGLFTQ</sequence>
<keyword evidence="6 8" id="KW-1133">Transmembrane helix</keyword>
<dbReference type="Proteomes" id="UP000193675">
    <property type="component" value="Unassembled WGS sequence"/>
</dbReference>
<feature type="transmembrane region" description="Helical" evidence="8">
    <location>
        <begin position="117"/>
        <end position="135"/>
    </location>
</feature>
<dbReference type="PANTHER" id="PTHR30335:SF0">
    <property type="entry name" value="ION-TRANSLOCATING OXIDOREDUCTASE COMPLEX SUBUNIT A"/>
    <property type="match status" value="1"/>
</dbReference>
<proteinExistence type="predicted"/>
<comment type="caution">
    <text evidence="9">The sequence shown here is derived from an EMBL/GenBank/DDBJ whole genome shotgun (WGS) entry which is preliminary data.</text>
</comment>
<evidence type="ECO:0000256" key="7">
    <source>
        <dbReference type="ARBA" id="ARBA00023136"/>
    </source>
</evidence>
<accession>A0A1X0ZYM6</accession>
<keyword evidence="3" id="KW-0997">Cell inner membrane</keyword>
<gene>
    <name evidence="9" type="ORF">B7H17_11355</name>
</gene>
<feature type="transmembrane region" description="Helical" evidence="8">
    <location>
        <begin position="156"/>
        <end position="175"/>
    </location>
</feature>
<evidence type="ECO:0000256" key="5">
    <source>
        <dbReference type="ARBA" id="ARBA00022967"/>
    </source>
</evidence>
<comment type="subcellular location">
    <subcellularLocation>
        <location evidence="1">Endomembrane system</location>
        <topology evidence="1">Multi-pass membrane protein</topology>
    </subcellularLocation>
</comment>
<feature type="transmembrane region" description="Helical" evidence="8">
    <location>
        <begin position="29"/>
        <end position="53"/>
    </location>
</feature>
<dbReference type="RefSeq" id="WP_084856045.1">
    <property type="nucleotide sequence ID" value="NZ_NBWC01000013.1"/>
</dbReference>
<dbReference type="InterPro" id="IPR003667">
    <property type="entry name" value="NqrDE/RnfAE"/>
</dbReference>
<evidence type="ECO:0000313" key="10">
    <source>
        <dbReference type="Proteomes" id="UP000193675"/>
    </source>
</evidence>
<evidence type="ECO:0000256" key="2">
    <source>
        <dbReference type="ARBA" id="ARBA00022448"/>
    </source>
</evidence>
<reference evidence="9 10" key="1">
    <citation type="submission" date="2017-04" db="EMBL/GenBank/DDBJ databases">
        <title>Presence of VIM-2 positive Pseudomonas species in chickens and their surrounding environment.</title>
        <authorList>
            <person name="Zhang R."/>
        </authorList>
    </citation>
    <scope>NUCLEOTIDE SEQUENCE [LARGE SCALE GENOMIC DNA]</scope>
    <source>
        <strain evidence="9 10">DZ-C18</strain>
    </source>
</reference>
<keyword evidence="5" id="KW-1278">Translocase</keyword>
<dbReference type="PANTHER" id="PTHR30335">
    <property type="entry name" value="INTEGRAL MEMBRANE PROTEIN OF SOXR-REDUCING COMPLEX"/>
    <property type="match status" value="1"/>
</dbReference>
<dbReference type="GO" id="GO:0005886">
    <property type="term" value="C:plasma membrane"/>
    <property type="evidence" value="ECO:0007669"/>
    <property type="project" value="TreeGrafter"/>
</dbReference>
<dbReference type="OrthoDB" id="9803631at2"/>
<dbReference type="AlphaFoldDB" id="A0A1X0ZYM6"/>
<keyword evidence="7 8" id="KW-0472">Membrane</keyword>
<name>A0A1X0ZYM6_PSEPU</name>
<dbReference type="Pfam" id="PF02508">
    <property type="entry name" value="Rnf-Nqr"/>
    <property type="match status" value="1"/>
</dbReference>
<evidence type="ECO:0000256" key="3">
    <source>
        <dbReference type="ARBA" id="ARBA00022519"/>
    </source>
</evidence>
<evidence type="ECO:0000256" key="4">
    <source>
        <dbReference type="ARBA" id="ARBA00022692"/>
    </source>
</evidence>
<evidence type="ECO:0000256" key="8">
    <source>
        <dbReference type="SAM" id="Phobius"/>
    </source>
</evidence>
<evidence type="ECO:0000256" key="6">
    <source>
        <dbReference type="ARBA" id="ARBA00022989"/>
    </source>
</evidence>
<keyword evidence="3" id="KW-1003">Cell membrane</keyword>
<protein>
    <submittedName>
        <fullName evidence="9">Electron transporter RnfA</fullName>
    </submittedName>
</protein>
<evidence type="ECO:0000313" key="9">
    <source>
        <dbReference type="EMBL" id="ORL64808.1"/>
    </source>
</evidence>
<dbReference type="InterPro" id="IPR050133">
    <property type="entry name" value="NqrDE/RnfAE_oxidrdctase"/>
</dbReference>
<dbReference type="GO" id="GO:0012505">
    <property type="term" value="C:endomembrane system"/>
    <property type="evidence" value="ECO:0007669"/>
    <property type="project" value="UniProtKB-SubCell"/>
</dbReference>
<dbReference type="EMBL" id="NBWC01000013">
    <property type="protein sequence ID" value="ORL64808.1"/>
    <property type="molecule type" value="Genomic_DNA"/>
</dbReference>
<feature type="transmembrane region" description="Helical" evidence="8">
    <location>
        <begin position="91"/>
        <end position="111"/>
    </location>
</feature>
<keyword evidence="4 8" id="KW-0812">Transmembrane</keyword>
<evidence type="ECO:0000256" key="1">
    <source>
        <dbReference type="ARBA" id="ARBA00004127"/>
    </source>
</evidence>
<keyword evidence="2" id="KW-0813">Transport</keyword>
<dbReference type="PIRSF" id="PIRSF006102">
    <property type="entry name" value="NQR_DE"/>
    <property type="match status" value="1"/>
</dbReference>